<feature type="compositionally biased region" description="Polar residues" evidence="1">
    <location>
        <begin position="128"/>
        <end position="169"/>
    </location>
</feature>
<keyword evidence="4" id="KW-1185">Reference proteome</keyword>
<dbReference type="AlphaFoldDB" id="A0A2J6R7W9"/>
<organism evidence="3 4">
    <name type="scientific">Hyaloscypha variabilis (strain UAMH 11265 / GT02V1 / F)</name>
    <name type="common">Meliniomyces variabilis</name>
    <dbReference type="NCBI Taxonomy" id="1149755"/>
    <lineage>
        <taxon>Eukaryota</taxon>
        <taxon>Fungi</taxon>
        <taxon>Dikarya</taxon>
        <taxon>Ascomycota</taxon>
        <taxon>Pezizomycotina</taxon>
        <taxon>Leotiomycetes</taxon>
        <taxon>Helotiales</taxon>
        <taxon>Hyaloscyphaceae</taxon>
        <taxon>Hyaloscypha</taxon>
        <taxon>Hyaloscypha variabilis</taxon>
    </lineage>
</organism>
<reference evidence="3 4" key="1">
    <citation type="submission" date="2016-04" db="EMBL/GenBank/DDBJ databases">
        <title>A degradative enzymes factory behind the ericoid mycorrhizal symbiosis.</title>
        <authorList>
            <consortium name="DOE Joint Genome Institute"/>
            <person name="Martino E."/>
            <person name="Morin E."/>
            <person name="Grelet G."/>
            <person name="Kuo A."/>
            <person name="Kohler A."/>
            <person name="Daghino S."/>
            <person name="Barry K."/>
            <person name="Choi C."/>
            <person name="Cichocki N."/>
            <person name="Clum A."/>
            <person name="Copeland A."/>
            <person name="Hainaut M."/>
            <person name="Haridas S."/>
            <person name="Labutti K."/>
            <person name="Lindquist E."/>
            <person name="Lipzen A."/>
            <person name="Khouja H.-R."/>
            <person name="Murat C."/>
            <person name="Ohm R."/>
            <person name="Olson A."/>
            <person name="Spatafora J."/>
            <person name="Veneault-Fourrey C."/>
            <person name="Henrissat B."/>
            <person name="Grigoriev I."/>
            <person name="Martin F."/>
            <person name="Perotto S."/>
        </authorList>
    </citation>
    <scope>NUCLEOTIDE SEQUENCE [LARGE SCALE GENOMIC DNA]</scope>
    <source>
        <strain evidence="3 4">F</strain>
    </source>
</reference>
<evidence type="ECO:0000256" key="2">
    <source>
        <dbReference type="SAM" id="SignalP"/>
    </source>
</evidence>
<gene>
    <name evidence="3" type="ORF">L207DRAFT_122567</name>
</gene>
<dbReference type="EMBL" id="KZ613953">
    <property type="protein sequence ID" value="PMD34588.1"/>
    <property type="molecule type" value="Genomic_DNA"/>
</dbReference>
<feature type="signal peptide" evidence="2">
    <location>
        <begin position="1"/>
        <end position="19"/>
    </location>
</feature>
<feature type="chain" id="PRO_5014407931" evidence="2">
    <location>
        <begin position="20"/>
        <end position="220"/>
    </location>
</feature>
<proteinExistence type="predicted"/>
<sequence>MIVAVFLCLCLSQPDHSHSHFTRWPCSLLTSNISVSTPRPAFSALATEPHRTAPLPLLQPNIDTASPPAPPATNKQKKYAHRVSRLSASRPATSAIAKSTLSHNVSPTLRWSSTDLAPSRAFYRSKTDPNSYHYNQHQHSATGSPRTPCSACNTNPPYTHSPASSTHPPQSGGFAGFGLADTQGGRPPPHPSHPREPFKLRLFSGRIVVSEKFLEHNHFR</sequence>
<accession>A0A2J6R7W9</accession>
<feature type="region of interest" description="Disordered" evidence="1">
    <location>
        <begin position="124"/>
        <end position="197"/>
    </location>
</feature>
<dbReference type="Proteomes" id="UP000235786">
    <property type="component" value="Unassembled WGS sequence"/>
</dbReference>
<evidence type="ECO:0000313" key="3">
    <source>
        <dbReference type="EMBL" id="PMD34588.1"/>
    </source>
</evidence>
<keyword evidence="2" id="KW-0732">Signal</keyword>
<evidence type="ECO:0000313" key="4">
    <source>
        <dbReference type="Proteomes" id="UP000235786"/>
    </source>
</evidence>
<feature type="region of interest" description="Disordered" evidence="1">
    <location>
        <begin position="54"/>
        <end position="76"/>
    </location>
</feature>
<name>A0A2J6R7W9_HYAVF</name>
<protein>
    <submittedName>
        <fullName evidence="3">Uncharacterized protein</fullName>
    </submittedName>
</protein>
<evidence type="ECO:0000256" key="1">
    <source>
        <dbReference type="SAM" id="MobiDB-lite"/>
    </source>
</evidence>